<gene>
    <name evidence="2" type="ORF">BCY91_00645</name>
</gene>
<sequence>MKSLKQYSIPFTGLKLGQHQFDYEVDKSFFDEFEYSLVKDGKLKVNLLLEKQETMMLLDFRIKGEIVLNCDKCLADFPKTVETEERLIAKFTESDDLADSEEVMVITKNETEVDVSTFIYEMINLTVPYINVCEDPGNTPACDKEMLSKIAELSVENEEGTAQDPRWDALKNIKKN</sequence>
<evidence type="ECO:0000313" key="2">
    <source>
        <dbReference type="EMBL" id="RKD20167.1"/>
    </source>
</evidence>
<dbReference type="Proteomes" id="UP000283433">
    <property type="component" value="Unassembled WGS sequence"/>
</dbReference>
<dbReference type="RefSeq" id="WP_120180080.1">
    <property type="nucleotide sequence ID" value="NZ_MBTA01000001.1"/>
</dbReference>
<dbReference type="InterPro" id="IPR003772">
    <property type="entry name" value="YceD"/>
</dbReference>
<evidence type="ECO:0000256" key="1">
    <source>
        <dbReference type="SAM" id="MobiDB-lite"/>
    </source>
</evidence>
<dbReference type="AlphaFoldDB" id="A0A419SBJ6"/>
<organism evidence="2 3">
    <name type="scientific">Pelobium manganitolerans</name>
    <dbReference type="NCBI Taxonomy" id="1842495"/>
    <lineage>
        <taxon>Bacteria</taxon>
        <taxon>Pseudomonadati</taxon>
        <taxon>Bacteroidota</taxon>
        <taxon>Sphingobacteriia</taxon>
        <taxon>Sphingobacteriales</taxon>
        <taxon>Sphingobacteriaceae</taxon>
        <taxon>Pelobium</taxon>
    </lineage>
</organism>
<feature type="region of interest" description="Disordered" evidence="1">
    <location>
        <begin position="157"/>
        <end position="176"/>
    </location>
</feature>
<dbReference type="Pfam" id="PF02620">
    <property type="entry name" value="YceD"/>
    <property type="match status" value="1"/>
</dbReference>
<comment type="caution">
    <text evidence="2">The sequence shown here is derived from an EMBL/GenBank/DDBJ whole genome shotgun (WGS) entry which is preliminary data.</text>
</comment>
<protein>
    <recommendedName>
        <fullName evidence="4">DNA-binding protein</fullName>
    </recommendedName>
</protein>
<proteinExistence type="predicted"/>
<evidence type="ECO:0000313" key="3">
    <source>
        <dbReference type="Proteomes" id="UP000283433"/>
    </source>
</evidence>
<dbReference type="EMBL" id="MBTA01000001">
    <property type="protein sequence ID" value="RKD20167.1"/>
    <property type="molecule type" value="Genomic_DNA"/>
</dbReference>
<reference evidence="2 3" key="1">
    <citation type="submission" date="2016-07" db="EMBL/GenBank/DDBJ databases">
        <title>Genome of Pelobium manganitolerans.</title>
        <authorList>
            <person name="Wu S."/>
            <person name="Wang G."/>
        </authorList>
    </citation>
    <scope>NUCLEOTIDE SEQUENCE [LARGE SCALE GENOMIC DNA]</scope>
    <source>
        <strain evidence="2 3">YS-25</strain>
    </source>
</reference>
<name>A0A419SBJ6_9SPHI</name>
<dbReference type="OrthoDB" id="1524821at2"/>
<keyword evidence="3" id="KW-1185">Reference proteome</keyword>
<evidence type="ECO:0008006" key="4">
    <source>
        <dbReference type="Google" id="ProtNLM"/>
    </source>
</evidence>
<accession>A0A419SBJ6</accession>
<feature type="compositionally biased region" description="Basic and acidic residues" evidence="1">
    <location>
        <begin position="165"/>
        <end position="176"/>
    </location>
</feature>